<keyword evidence="2" id="KW-0472">Membrane</keyword>
<keyword evidence="2" id="KW-1133">Transmembrane helix</keyword>
<evidence type="ECO:0000256" key="2">
    <source>
        <dbReference type="SAM" id="Phobius"/>
    </source>
</evidence>
<accession>A0A0G4PUQ4</accession>
<sequence length="259" mass="27285">MVTTTGPPLPLTTTFTPAIECLTDFWLLNSLHAGSRSSWANLGPADPQKCLPSGWSPTTYYSPGIICPSGWAMAGNYTSAGETIGTCCPIYQLRWKSTDLTSAPVTAFVSSTTSAGMTPTTTTETTTQVSEEKSSGLSTGSKAGTGVGVGLGATLAILGIGFWILHGRKRRGNDGGKEQSELAETKNLTPRYAIHELDSNPVFEKDGVQGTRPQLKEPVELEGPSARLVDLEASPHSSSMGPHVPTWAAVISSERGIED</sequence>
<protein>
    <submittedName>
        <fullName evidence="3">Str. FM013</fullName>
    </submittedName>
</protein>
<dbReference type="EMBL" id="HG793178">
    <property type="protein sequence ID" value="CRL30158.1"/>
    <property type="molecule type" value="Genomic_DNA"/>
</dbReference>
<evidence type="ECO:0000313" key="4">
    <source>
        <dbReference type="Proteomes" id="UP000053732"/>
    </source>
</evidence>
<keyword evidence="4" id="KW-1185">Reference proteome</keyword>
<name>A0A0G4PUQ4_PENC3</name>
<gene>
    <name evidence="3" type="ORF">PCAMFM013_S045g000024</name>
</gene>
<feature type="transmembrane region" description="Helical" evidence="2">
    <location>
        <begin position="143"/>
        <end position="165"/>
    </location>
</feature>
<feature type="region of interest" description="Disordered" evidence="1">
    <location>
        <begin position="113"/>
        <end position="143"/>
    </location>
</feature>
<reference evidence="3 4" key="1">
    <citation type="journal article" date="2014" name="Nat. Commun.">
        <title>Multiple recent horizontal transfers of a large genomic region in cheese making fungi.</title>
        <authorList>
            <person name="Cheeseman K."/>
            <person name="Ropars J."/>
            <person name="Renault P."/>
            <person name="Dupont J."/>
            <person name="Gouzy J."/>
            <person name="Branca A."/>
            <person name="Abraham A.L."/>
            <person name="Ceppi M."/>
            <person name="Conseiller E."/>
            <person name="Debuchy R."/>
            <person name="Malagnac F."/>
            <person name="Goarin A."/>
            <person name="Silar P."/>
            <person name="Lacoste S."/>
            <person name="Sallet E."/>
            <person name="Bensimon A."/>
            <person name="Giraud T."/>
            <person name="Brygoo Y."/>
        </authorList>
    </citation>
    <scope>NUCLEOTIDE SEQUENCE [LARGE SCALE GENOMIC DNA]</scope>
    <source>
        <strain evidence="4">FM 013</strain>
    </source>
</reference>
<organism evidence="3 4">
    <name type="scientific">Penicillium camemberti (strain FM 013)</name>
    <dbReference type="NCBI Taxonomy" id="1429867"/>
    <lineage>
        <taxon>Eukaryota</taxon>
        <taxon>Fungi</taxon>
        <taxon>Dikarya</taxon>
        <taxon>Ascomycota</taxon>
        <taxon>Pezizomycotina</taxon>
        <taxon>Eurotiomycetes</taxon>
        <taxon>Eurotiomycetidae</taxon>
        <taxon>Eurotiales</taxon>
        <taxon>Aspergillaceae</taxon>
        <taxon>Penicillium</taxon>
    </lineage>
</organism>
<dbReference type="AlphaFoldDB" id="A0A0G4PUQ4"/>
<dbReference type="Proteomes" id="UP000053732">
    <property type="component" value="Unassembled WGS sequence"/>
</dbReference>
<dbReference type="STRING" id="1429867.A0A0G4PUQ4"/>
<feature type="compositionally biased region" description="Low complexity" evidence="1">
    <location>
        <begin position="113"/>
        <end position="129"/>
    </location>
</feature>
<evidence type="ECO:0000256" key="1">
    <source>
        <dbReference type="SAM" id="MobiDB-lite"/>
    </source>
</evidence>
<feature type="region of interest" description="Disordered" evidence="1">
    <location>
        <begin position="203"/>
        <end position="223"/>
    </location>
</feature>
<evidence type="ECO:0000313" key="3">
    <source>
        <dbReference type="EMBL" id="CRL30158.1"/>
    </source>
</evidence>
<keyword evidence="2" id="KW-0812">Transmembrane</keyword>
<proteinExistence type="predicted"/>